<gene>
    <name evidence="16" type="primary">ribBA</name>
    <name evidence="14" type="synonym">ribB</name>
    <name evidence="16" type="ORF">RM530_16075</name>
</gene>
<dbReference type="SUPFAM" id="SSF55821">
    <property type="entry name" value="YrdC/RibB"/>
    <property type="match status" value="1"/>
</dbReference>
<evidence type="ECO:0000256" key="11">
    <source>
        <dbReference type="ARBA" id="ARBA00022842"/>
    </source>
</evidence>
<evidence type="ECO:0000256" key="1">
    <source>
        <dbReference type="ARBA" id="ARBA00000141"/>
    </source>
</evidence>
<feature type="binding site" evidence="14">
    <location>
        <begin position="155"/>
        <end position="159"/>
    </location>
    <ligand>
        <name>D-ribulose 5-phosphate</name>
        <dbReference type="ChEBI" id="CHEBI:58121"/>
    </ligand>
</feature>
<keyword evidence="13 14" id="KW-0456">Lyase</keyword>
<dbReference type="InterPro" id="IPR017945">
    <property type="entry name" value="DHBP_synth_RibB-like_a/b_dom"/>
</dbReference>
<dbReference type="GO" id="GO:0008686">
    <property type="term" value="F:3,4-dihydroxy-2-butanone-4-phosphate synthase activity"/>
    <property type="evidence" value="ECO:0007669"/>
    <property type="project" value="UniProtKB-EC"/>
</dbReference>
<evidence type="ECO:0000256" key="9">
    <source>
        <dbReference type="ARBA" id="ARBA00022619"/>
    </source>
</evidence>
<comment type="similarity">
    <text evidence="6">In the C-terminal section; belongs to the GTP cyclohydrolase II family.</text>
</comment>
<dbReference type="InterPro" id="IPR000422">
    <property type="entry name" value="DHBP_synthase_RibB"/>
</dbReference>
<proteinExistence type="inferred from homology"/>
<dbReference type="Proteomes" id="UP001254608">
    <property type="component" value="Unassembled WGS sequence"/>
</dbReference>
<feature type="binding site" evidence="14">
    <location>
        <position position="47"/>
    </location>
    <ligand>
        <name>D-ribulose 5-phosphate</name>
        <dbReference type="ChEBI" id="CHEBI:58121"/>
    </ligand>
</feature>
<comment type="pathway">
    <text evidence="4 14">Cofactor biosynthesis; riboflavin biosynthesis; 2-hydroxy-3-oxobutyl phosphate from D-ribulose 5-phosphate: step 1/1.</text>
</comment>
<comment type="subunit">
    <text evidence="14">Homodimer.</text>
</comment>
<feature type="binding site" evidence="14">
    <location>
        <position position="158"/>
    </location>
    <ligand>
        <name>Mg(2+)</name>
        <dbReference type="ChEBI" id="CHEBI:18420"/>
        <label>2</label>
    </ligand>
</feature>
<keyword evidence="12 14" id="KW-0464">Manganese</keyword>
<feature type="domain" description="GTP cyclohydrolase II" evidence="15">
    <location>
        <begin position="222"/>
        <end position="383"/>
    </location>
</feature>
<comment type="cofactor">
    <cofactor evidence="2">
        <name>Mn(2+)</name>
        <dbReference type="ChEBI" id="CHEBI:29035"/>
    </cofactor>
</comment>
<dbReference type="NCBIfam" id="NF010626">
    <property type="entry name" value="PRK14019.1"/>
    <property type="match status" value="1"/>
</dbReference>
<feature type="binding site" evidence="14">
    <location>
        <position position="43"/>
    </location>
    <ligand>
        <name>Mg(2+)</name>
        <dbReference type="ChEBI" id="CHEBI:18420"/>
        <label>1</label>
    </ligand>
</feature>
<keyword evidence="17" id="KW-1185">Reference proteome</keyword>
<dbReference type="InterPro" id="IPR032677">
    <property type="entry name" value="GTP_cyclohydro_II"/>
</dbReference>
<dbReference type="NCBIfam" id="TIGR00506">
    <property type="entry name" value="ribB"/>
    <property type="match status" value="1"/>
</dbReference>
<comment type="similarity">
    <text evidence="5">In the N-terminal section; belongs to the DHBP synthase family.</text>
</comment>
<dbReference type="Pfam" id="PF00926">
    <property type="entry name" value="DHBP_synthase"/>
    <property type="match status" value="1"/>
</dbReference>
<reference evidence="16 17" key="1">
    <citation type="submission" date="2023-09" db="EMBL/GenBank/DDBJ databases">
        <authorList>
            <person name="Rey-Velasco X."/>
        </authorList>
    </citation>
    <scope>NUCLEOTIDE SEQUENCE [LARGE SCALE GENOMIC DNA]</scope>
    <source>
        <strain evidence="16 17">W345</strain>
    </source>
</reference>
<evidence type="ECO:0000313" key="16">
    <source>
        <dbReference type="EMBL" id="MDT0498867.1"/>
    </source>
</evidence>
<dbReference type="GO" id="GO:0003935">
    <property type="term" value="F:GTP cyclohydrolase II activity"/>
    <property type="evidence" value="ECO:0007669"/>
    <property type="project" value="UniProtKB-EC"/>
</dbReference>
<dbReference type="PIRSF" id="PIRSF001259">
    <property type="entry name" value="RibA"/>
    <property type="match status" value="1"/>
</dbReference>
<sequence>MNKAVPPESLSGAEHGALDPIEDVVADIAAGKMVVVMDDEDRENEGDLVMAAERVRAEDINFMARYGRGLICLTLTADRCRQLRLPPMVAVGDDKHKTAFTVSIEAAEGVTTGISAFDRARTVQAAVARDARPEDLVQPGHIFPLTAQAGGVLTRAGHTEAGCDLARMAGLEPASVIVEILNEDGTMARRDDLLAFARRHQIKICTIADLIRYRLHNEHTVERVAEAQVRTEFGEFRLVTYQDAIDNAVHLAMVHGSVSPETPTLVRVHVRNTLADLLGVEQAGAGWPLRRALQRVAQADNGIVVILRKTETPRDLVQGVLGLNPQSTGQDPAVQDPESRHTLRTYGIGAQILVDLGVRRMRVLSAPKRMQSIVGFGLEVVGYEHCD</sequence>
<keyword evidence="16" id="KW-0378">Hydrolase</keyword>
<comment type="cofactor">
    <cofactor evidence="14">
        <name>Mg(2+)</name>
        <dbReference type="ChEBI" id="CHEBI:18420"/>
    </cofactor>
    <cofactor evidence="14">
        <name>Mn(2+)</name>
        <dbReference type="ChEBI" id="CHEBI:29035"/>
    </cofactor>
    <text evidence="14">Binds 2 divalent metal cations per subunit. Magnesium or manganese.</text>
</comment>
<dbReference type="EMBL" id="JAVRIC010000028">
    <property type="protein sequence ID" value="MDT0498867.1"/>
    <property type="molecule type" value="Genomic_DNA"/>
</dbReference>
<keyword evidence="10 14" id="KW-0479">Metal-binding</keyword>
<evidence type="ECO:0000259" key="15">
    <source>
        <dbReference type="Pfam" id="PF00925"/>
    </source>
</evidence>
<dbReference type="Gene3D" id="3.40.50.10990">
    <property type="entry name" value="GTP cyclohydrolase II"/>
    <property type="match status" value="1"/>
</dbReference>
<protein>
    <recommendedName>
        <fullName evidence="8 14">3,4-dihydroxy-2-butanone 4-phosphate synthase</fullName>
        <shortName evidence="14">DHBP synthase</shortName>
        <ecNumber evidence="7 14">4.1.99.12</ecNumber>
    </recommendedName>
</protein>
<feature type="binding site" evidence="14">
    <location>
        <begin position="42"/>
        <end position="43"/>
    </location>
    <ligand>
        <name>D-ribulose 5-phosphate</name>
        <dbReference type="ChEBI" id="CHEBI:58121"/>
    </ligand>
</feature>
<accession>A0ABU2WP65</accession>
<evidence type="ECO:0000256" key="8">
    <source>
        <dbReference type="ARBA" id="ARBA00018836"/>
    </source>
</evidence>
<dbReference type="Pfam" id="PF00925">
    <property type="entry name" value="GTP_cyclohydro2"/>
    <property type="match status" value="1"/>
</dbReference>
<dbReference type="InterPro" id="IPR036144">
    <property type="entry name" value="RibA-like_sf"/>
</dbReference>
<name>A0ABU2WP65_9GAMM</name>
<evidence type="ECO:0000256" key="12">
    <source>
        <dbReference type="ARBA" id="ARBA00023211"/>
    </source>
</evidence>
<evidence type="ECO:0000256" key="7">
    <source>
        <dbReference type="ARBA" id="ARBA00012153"/>
    </source>
</evidence>
<evidence type="ECO:0000256" key="10">
    <source>
        <dbReference type="ARBA" id="ARBA00022723"/>
    </source>
</evidence>
<evidence type="ECO:0000256" key="14">
    <source>
        <dbReference type="HAMAP-Rule" id="MF_00180"/>
    </source>
</evidence>
<comment type="function">
    <text evidence="3 14">Catalyzes the conversion of D-ribulose 5-phosphate to formate and 3,4-dihydroxy-2-butanone 4-phosphate.</text>
</comment>
<dbReference type="PANTHER" id="PTHR21327:SF34">
    <property type="entry name" value="3,4-DIHYDROXY-2-BUTANONE 4-PHOSPHATE SYNTHASE"/>
    <property type="match status" value="1"/>
</dbReference>
<dbReference type="SUPFAM" id="SSF142695">
    <property type="entry name" value="RibA-like"/>
    <property type="match status" value="1"/>
</dbReference>
<comment type="caution">
    <text evidence="16">The sequence shown here is derived from an EMBL/GenBank/DDBJ whole genome shotgun (WGS) entry which is preliminary data.</text>
</comment>
<comment type="catalytic activity">
    <reaction evidence="1 14">
        <text>D-ribulose 5-phosphate = (2S)-2-hydroxy-3-oxobutyl phosphate + formate + H(+)</text>
        <dbReference type="Rhea" id="RHEA:18457"/>
        <dbReference type="ChEBI" id="CHEBI:15378"/>
        <dbReference type="ChEBI" id="CHEBI:15740"/>
        <dbReference type="ChEBI" id="CHEBI:58121"/>
        <dbReference type="ChEBI" id="CHEBI:58830"/>
        <dbReference type="EC" id="4.1.99.12"/>
    </reaction>
</comment>
<evidence type="ECO:0000256" key="5">
    <source>
        <dbReference type="ARBA" id="ARBA00005520"/>
    </source>
</evidence>
<evidence type="ECO:0000313" key="17">
    <source>
        <dbReference type="Proteomes" id="UP001254608"/>
    </source>
</evidence>
<comment type="similarity">
    <text evidence="14">Belongs to the DHBP synthase family.</text>
</comment>
<feature type="binding site" evidence="14">
    <location>
        <position position="43"/>
    </location>
    <ligand>
        <name>Mg(2+)</name>
        <dbReference type="ChEBI" id="CHEBI:18420"/>
        <label>2</label>
    </ligand>
</feature>
<dbReference type="PANTHER" id="PTHR21327">
    <property type="entry name" value="GTP CYCLOHYDROLASE II-RELATED"/>
    <property type="match status" value="1"/>
</dbReference>
<evidence type="ECO:0000256" key="2">
    <source>
        <dbReference type="ARBA" id="ARBA00001936"/>
    </source>
</evidence>
<evidence type="ECO:0000256" key="13">
    <source>
        <dbReference type="ARBA" id="ARBA00023239"/>
    </source>
</evidence>
<dbReference type="HAMAP" id="MF_00180">
    <property type="entry name" value="RibB"/>
    <property type="match status" value="1"/>
</dbReference>
<dbReference type="EC" id="4.1.99.12" evidence="7 14"/>
<evidence type="ECO:0000256" key="6">
    <source>
        <dbReference type="ARBA" id="ARBA00008976"/>
    </source>
</evidence>
<feature type="site" description="Essential for catalytic activity" evidence="14">
    <location>
        <position position="141"/>
    </location>
</feature>
<organism evidence="16 17">
    <name type="scientific">Banduia mediterranea</name>
    <dbReference type="NCBI Taxonomy" id="3075609"/>
    <lineage>
        <taxon>Bacteria</taxon>
        <taxon>Pseudomonadati</taxon>
        <taxon>Pseudomonadota</taxon>
        <taxon>Gammaproteobacteria</taxon>
        <taxon>Nevskiales</taxon>
        <taxon>Algiphilaceae</taxon>
        <taxon>Banduia</taxon>
    </lineage>
</organism>
<evidence type="ECO:0000256" key="4">
    <source>
        <dbReference type="ARBA" id="ARBA00004904"/>
    </source>
</evidence>
<keyword evidence="11 14" id="KW-0460">Magnesium</keyword>
<dbReference type="RefSeq" id="WP_311366278.1">
    <property type="nucleotide sequence ID" value="NZ_JAVRIC010000028.1"/>
</dbReference>
<keyword evidence="9 14" id="KW-0686">Riboflavin biosynthesis</keyword>
<evidence type="ECO:0000256" key="3">
    <source>
        <dbReference type="ARBA" id="ARBA00002284"/>
    </source>
</evidence>
<dbReference type="Gene3D" id="3.90.870.10">
    <property type="entry name" value="DHBP synthase"/>
    <property type="match status" value="1"/>
</dbReference>
<feature type="site" description="Essential for catalytic activity" evidence="14">
    <location>
        <position position="179"/>
    </location>
</feature>